<evidence type="ECO:0000256" key="3">
    <source>
        <dbReference type="ARBA" id="ARBA00022448"/>
    </source>
</evidence>
<dbReference type="InterPro" id="IPR003423">
    <property type="entry name" value="OMP_efflux"/>
</dbReference>
<comment type="subcellular location">
    <subcellularLocation>
        <location evidence="1">Cell outer membrane</location>
    </subcellularLocation>
</comment>
<evidence type="ECO:0000256" key="8">
    <source>
        <dbReference type="SAM" id="Coils"/>
    </source>
</evidence>
<sequence length="186" mass="21960">MVNLDSLYNLALKHSPVLKSFRTKISIARAKRSLAFQEYFPDFMLKFEQETMAAKLQNSKIMLGLSIPFWFWSKQKNMVARMNAEVRMAQAEYQAMENEIIRMVKELLVRLENQMRQIQLYKNSIIPKIEATWKSGIRAYELNQVDIMTVLETQNMLIENELEYYRTKADYFTTLAELARIAGRIK</sequence>
<keyword evidence="8" id="KW-0175">Coiled coil</keyword>
<dbReference type="AlphaFoldDB" id="A0A7C6A8C2"/>
<dbReference type="PANTHER" id="PTHR30026">
    <property type="entry name" value="OUTER MEMBRANE PROTEIN TOLC"/>
    <property type="match status" value="1"/>
</dbReference>
<evidence type="ECO:0000256" key="7">
    <source>
        <dbReference type="ARBA" id="ARBA00023237"/>
    </source>
</evidence>
<proteinExistence type="inferred from homology"/>
<keyword evidence="6" id="KW-0472">Membrane</keyword>
<dbReference type="Pfam" id="PF02321">
    <property type="entry name" value="OEP"/>
    <property type="match status" value="1"/>
</dbReference>
<keyword evidence="3" id="KW-0813">Transport</keyword>
<dbReference type="SUPFAM" id="SSF56954">
    <property type="entry name" value="Outer membrane efflux proteins (OEP)"/>
    <property type="match status" value="1"/>
</dbReference>
<comment type="similarity">
    <text evidence="2">Belongs to the outer membrane factor (OMF) (TC 1.B.17) family.</text>
</comment>
<dbReference type="GO" id="GO:0009279">
    <property type="term" value="C:cell outer membrane"/>
    <property type="evidence" value="ECO:0007669"/>
    <property type="project" value="UniProtKB-SubCell"/>
</dbReference>
<dbReference type="Gene3D" id="1.20.1600.10">
    <property type="entry name" value="Outer membrane efflux proteins (OEP)"/>
    <property type="match status" value="1"/>
</dbReference>
<dbReference type="EMBL" id="DTLI01000053">
    <property type="protein sequence ID" value="HHS51668.1"/>
    <property type="molecule type" value="Genomic_DNA"/>
</dbReference>
<protein>
    <recommendedName>
        <fullName evidence="10">TolC family protein</fullName>
    </recommendedName>
</protein>
<gene>
    <name evidence="9" type="ORF">ENW73_02215</name>
</gene>
<dbReference type="InterPro" id="IPR051906">
    <property type="entry name" value="TolC-like"/>
</dbReference>
<dbReference type="GO" id="GO:1990281">
    <property type="term" value="C:efflux pump complex"/>
    <property type="evidence" value="ECO:0007669"/>
    <property type="project" value="TreeGrafter"/>
</dbReference>
<keyword evidence="5" id="KW-0812">Transmembrane</keyword>
<dbReference type="PANTHER" id="PTHR30026:SF20">
    <property type="entry name" value="OUTER MEMBRANE PROTEIN TOLC"/>
    <property type="match status" value="1"/>
</dbReference>
<dbReference type="GO" id="GO:0015562">
    <property type="term" value="F:efflux transmembrane transporter activity"/>
    <property type="evidence" value="ECO:0007669"/>
    <property type="project" value="InterPro"/>
</dbReference>
<evidence type="ECO:0000256" key="4">
    <source>
        <dbReference type="ARBA" id="ARBA00022452"/>
    </source>
</evidence>
<accession>A0A7C6A8C2</accession>
<feature type="coiled-coil region" evidence="8">
    <location>
        <begin position="79"/>
        <end position="124"/>
    </location>
</feature>
<keyword evidence="4" id="KW-1134">Transmembrane beta strand</keyword>
<reference evidence="9" key="1">
    <citation type="journal article" date="2020" name="mSystems">
        <title>Genome- and Community-Level Interaction Insights into Carbon Utilization and Element Cycling Functions of Hydrothermarchaeota in Hydrothermal Sediment.</title>
        <authorList>
            <person name="Zhou Z."/>
            <person name="Liu Y."/>
            <person name="Xu W."/>
            <person name="Pan J."/>
            <person name="Luo Z.H."/>
            <person name="Li M."/>
        </authorList>
    </citation>
    <scope>NUCLEOTIDE SEQUENCE [LARGE SCALE GENOMIC DNA]</scope>
    <source>
        <strain evidence="9">SpSt-876</strain>
    </source>
</reference>
<dbReference type="GO" id="GO:0015288">
    <property type="term" value="F:porin activity"/>
    <property type="evidence" value="ECO:0007669"/>
    <property type="project" value="TreeGrafter"/>
</dbReference>
<evidence type="ECO:0000256" key="2">
    <source>
        <dbReference type="ARBA" id="ARBA00007613"/>
    </source>
</evidence>
<comment type="caution">
    <text evidence="9">The sequence shown here is derived from an EMBL/GenBank/DDBJ whole genome shotgun (WGS) entry which is preliminary data.</text>
</comment>
<evidence type="ECO:0000256" key="5">
    <source>
        <dbReference type="ARBA" id="ARBA00022692"/>
    </source>
</evidence>
<evidence type="ECO:0000256" key="1">
    <source>
        <dbReference type="ARBA" id="ARBA00004442"/>
    </source>
</evidence>
<evidence type="ECO:0000313" key="9">
    <source>
        <dbReference type="EMBL" id="HHS51668.1"/>
    </source>
</evidence>
<keyword evidence="7" id="KW-0998">Cell outer membrane</keyword>
<organism evidence="9">
    <name type="scientific">candidate division WOR-3 bacterium</name>
    <dbReference type="NCBI Taxonomy" id="2052148"/>
    <lineage>
        <taxon>Bacteria</taxon>
        <taxon>Bacteria division WOR-3</taxon>
    </lineage>
</organism>
<evidence type="ECO:0008006" key="10">
    <source>
        <dbReference type="Google" id="ProtNLM"/>
    </source>
</evidence>
<name>A0A7C6A8C2_UNCW3</name>
<evidence type="ECO:0000256" key="6">
    <source>
        <dbReference type="ARBA" id="ARBA00023136"/>
    </source>
</evidence>